<feature type="coiled-coil region" evidence="1">
    <location>
        <begin position="132"/>
        <end position="159"/>
    </location>
</feature>
<evidence type="ECO:0000313" key="3">
    <source>
        <dbReference type="Proteomes" id="UP000275385"/>
    </source>
</evidence>
<dbReference type="PANTHER" id="PTHR42040:SF1">
    <property type="entry name" value="INNER KINETOCHORE SUBUNIT FTA4"/>
    <property type="match status" value="1"/>
</dbReference>
<dbReference type="GO" id="GO:0031511">
    <property type="term" value="C:Mis6-Sim4 complex"/>
    <property type="evidence" value="ECO:0007669"/>
    <property type="project" value="InterPro"/>
</dbReference>
<proteinExistence type="predicted"/>
<accession>A0A420YG01</accession>
<keyword evidence="3" id="KW-1185">Reference proteome</keyword>
<sequence length="256" mass="28888">MADPPPTILQLKQTFLTNQTRLLSQPLAPSHSWRAANSNSDHPLPDKAVDEALFRLNQTLAQHSRRVHPPQAIRHVAEQLDTLYWNAISSTSDDATLTVGHNLSDAEAIDDLPESWPLEAEVERAPSEAARYEELVSRLKGLSERRREMEGKLARLKGMTELMEPFEGGTEGVQENLLTRGGEVEKELERMRILLARVGGRVGHLLEIQGEGDLFGDGDGDVVEDVEVEERKKVDKIIRRFGRRERETREEDVDMT</sequence>
<name>A0A420YG01_9PEZI</name>
<reference evidence="2 3" key="1">
    <citation type="submission" date="2018-08" db="EMBL/GenBank/DDBJ databases">
        <title>Draft genome of the lignicolous fungus Coniochaeta pulveracea.</title>
        <authorList>
            <person name="Borstlap C.J."/>
            <person name="De Witt R.N."/>
            <person name="Botha A."/>
            <person name="Volschenk H."/>
        </authorList>
    </citation>
    <scope>NUCLEOTIDE SEQUENCE [LARGE SCALE GENOMIC DNA]</scope>
    <source>
        <strain evidence="2 3">CAB683</strain>
    </source>
</reference>
<dbReference type="EMBL" id="QVQW01000013">
    <property type="protein sequence ID" value="RKU46640.1"/>
    <property type="molecule type" value="Genomic_DNA"/>
</dbReference>
<dbReference type="STRING" id="177199.A0A420YG01"/>
<dbReference type="OrthoDB" id="21214at2759"/>
<evidence type="ECO:0000256" key="1">
    <source>
        <dbReference type="SAM" id="Coils"/>
    </source>
</evidence>
<dbReference type="AlphaFoldDB" id="A0A420YG01"/>
<evidence type="ECO:0008006" key="4">
    <source>
        <dbReference type="Google" id="ProtNLM"/>
    </source>
</evidence>
<organism evidence="2 3">
    <name type="scientific">Coniochaeta pulveracea</name>
    <dbReference type="NCBI Taxonomy" id="177199"/>
    <lineage>
        <taxon>Eukaryota</taxon>
        <taxon>Fungi</taxon>
        <taxon>Dikarya</taxon>
        <taxon>Ascomycota</taxon>
        <taxon>Pezizomycotina</taxon>
        <taxon>Sordariomycetes</taxon>
        <taxon>Sordariomycetidae</taxon>
        <taxon>Coniochaetales</taxon>
        <taxon>Coniochaetaceae</taxon>
        <taxon>Coniochaeta</taxon>
    </lineage>
</organism>
<gene>
    <name evidence="2" type="ORF">DL546_007797</name>
</gene>
<dbReference type="PANTHER" id="PTHR42040">
    <property type="entry name" value="INNER KINETOCHORE SUBUNIT FTA4"/>
    <property type="match status" value="1"/>
</dbReference>
<dbReference type="InterPro" id="IPR025207">
    <property type="entry name" value="Sim4_Fta4"/>
</dbReference>
<protein>
    <recommendedName>
        <fullName evidence="4">Kinetochore protein fta4</fullName>
    </recommendedName>
</protein>
<evidence type="ECO:0000313" key="2">
    <source>
        <dbReference type="EMBL" id="RKU46640.1"/>
    </source>
</evidence>
<dbReference type="Proteomes" id="UP000275385">
    <property type="component" value="Unassembled WGS sequence"/>
</dbReference>
<comment type="caution">
    <text evidence="2">The sequence shown here is derived from an EMBL/GenBank/DDBJ whole genome shotgun (WGS) entry which is preliminary data.</text>
</comment>
<dbReference type="Pfam" id="PF13093">
    <property type="entry name" value="FTA4"/>
    <property type="match status" value="1"/>
</dbReference>
<keyword evidence="1" id="KW-0175">Coiled coil</keyword>